<evidence type="ECO:0000313" key="3">
    <source>
        <dbReference type="Proteomes" id="UP001289374"/>
    </source>
</evidence>
<dbReference type="EMBL" id="JACGWL010000016">
    <property type="protein sequence ID" value="KAK4385732.1"/>
    <property type="molecule type" value="Genomic_DNA"/>
</dbReference>
<feature type="coiled-coil region" evidence="1">
    <location>
        <begin position="376"/>
        <end position="403"/>
    </location>
</feature>
<comment type="caution">
    <text evidence="2">The sequence shown here is derived from an EMBL/GenBank/DDBJ whole genome shotgun (WGS) entry which is preliminary data.</text>
</comment>
<evidence type="ECO:0000256" key="1">
    <source>
        <dbReference type="SAM" id="Coils"/>
    </source>
</evidence>
<organism evidence="2 3">
    <name type="scientific">Sesamum angolense</name>
    <dbReference type="NCBI Taxonomy" id="2727404"/>
    <lineage>
        <taxon>Eukaryota</taxon>
        <taxon>Viridiplantae</taxon>
        <taxon>Streptophyta</taxon>
        <taxon>Embryophyta</taxon>
        <taxon>Tracheophyta</taxon>
        <taxon>Spermatophyta</taxon>
        <taxon>Magnoliopsida</taxon>
        <taxon>eudicotyledons</taxon>
        <taxon>Gunneridae</taxon>
        <taxon>Pentapetalae</taxon>
        <taxon>asterids</taxon>
        <taxon>lamiids</taxon>
        <taxon>Lamiales</taxon>
        <taxon>Pedaliaceae</taxon>
        <taxon>Sesamum</taxon>
    </lineage>
</organism>
<keyword evidence="1" id="KW-0175">Coiled coil</keyword>
<evidence type="ECO:0008006" key="4">
    <source>
        <dbReference type="Google" id="ProtNLM"/>
    </source>
</evidence>
<reference evidence="2" key="2">
    <citation type="journal article" date="2024" name="Plant">
        <title>Genomic evolution and insights into agronomic trait innovations of Sesamum species.</title>
        <authorList>
            <person name="Miao H."/>
            <person name="Wang L."/>
            <person name="Qu L."/>
            <person name="Liu H."/>
            <person name="Sun Y."/>
            <person name="Le M."/>
            <person name="Wang Q."/>
            <person name="Wei S."/>
            <person name="Zheng Y."/>
            <person name="Lin W."/>
            <person name="Duan Y."/>
            <person name="Cao H."/>
            <person name="Xiong S."/>
            <person name="Wang X."/>
            <person name="Wei L."/>
            <person name="Li C."/>
            <person name="Ma Q."/>
            <person name="Ju M."/>
            <person name="Zhao R."/>
            <person name="Li G."/>
            <person name="Mu C."/>
            <person name="Tian Q."/>
            <person name="Mei H."/>
            <person name="Zhang T."/>
            <person name="Gao T."/>
            <person name="Zhang H."/>
        </authorList>
    </citation>
    <scope>NUCLEOTIDE SEQUENCE</scope>
    <source>
        <strain evidence="2">K16</strain>
    </source>
</reference>
<accession>A0AAE1W2Y0</accession>
<name>A0AAE1W2Y0_9LAMI</name>
<proteinExistence type="predicted"/>
<sequence length="453" mass="51886">MDFEDRTEPFPSIVIRSGKDKFKVKGTSLCVHEPTNADAEFTLPNRYLAATGPSWRTPQSKYDEVSFYPNYWEWTEDCSATMQTSSTLPKFMQLCTHLFSRTSATSMSFKHFLSYGGASLRTLSMPPLENIHLFVGYLWTLRFAYSDGVLISNWIDFWFKGPLCYAAPPLRSSRKRVHEPKLSHNPSRDVDASNLRKDHVEPFTILQILVDIRDKTYVAAFLSYWLCSFVLPYIKAGKTHFPPKFEPIKAQMVKYTGENMARHFEPTEEWSPLLKLIVPHHFSHQFSFCQDVLGSLKKEILTCSLKELGQLCENDVISALSILNGQLSNPQTLEKVSDLYTISMNSSFFHGVPSSFMPLNKLVLYEESLSLAKDDLFAAEAKEKEHVNEVESLEAEIVQALINFRKEVATKKEKISILENTTYRSEAEVEALEKMETLLEESKRDLTNFNLFA</sequence>
<dbReference type="AlphaFoldDB" id="A0AAE1W2Y0"/>
<keyword evidence="3" id="KW-1185">Reference proteome</keyword>
<dbReference type="Proteomes" id="UP001289374">
    <property type="component" value="Unassembled WGS sequence"/>
</dbReference>
<gene>
    <name evidence="2" type="ORF">Sango_2697200</name>
</gene>
<protein>
    <recommendedName>
        <fullName evidence="4">Aminotransferase-like plant mobile domain-containing protein</fullName>
    </recommendedName>
</protein>
<evidence type="ECO:0000313" key="2">
    <source>
        <dbReference type="EMBL" id="KAK4385732.1"/>
    </source>
</evidence>
<reference evidence="2" key="1">
    <citation type="submission" date="2020-06" db="EMBL/GenBank/DDBJ databases">
        <authorList>
            <person name="Li T."/>
            <person name="Hu X."/>
            <person name="Zhang T."/>
            <person name="Song X."/>
            <person name="Zhang H."/>
            <person name="Dai N."/>
            <person name="Sheng W."/>
            <person name="Hou X."/>
            <person name="Wei L."/>
        </authorList>
    </citation>
    <scope>NUCLEOTIDE SEQUENCE</scope>
    <source>
        <strain evidence="2">K16</strain>
        <tissue evidence="2">Leaf</tissue>
    </source>
</reference>